<dbReference type="InterPro" id="IPR002347">
    <property type="entry name" value="SDR_fam"/>
</dbReference>
<dbReference type="InterPro" id="IPR020904">
    <property type="entry name" value="Sc_DH/Rdtase_CS"/>
</dbReference>
<dbReference type="KEGG" id="pbv:AR543_18965"/>
<dbReference type="CDD" id="cd05233">
    <property type="entry name" value="SDR_c"/>
    <property type="match status" value="1"/>
</dbReference>
<dbReference type="Gene3D" id="3.40.50.720">
    <property type="entry name" value="NAD(P)-binding Rossmann-like Domain"/>
    <property type="match status" value="1"/>
</dbReference>
<dbReference type="EMBL" id="CP013023">
    <property type="protein sequence ID" value="ANF97893.1"/>
    <property type="molecule type" value="Genomic_DNA"/>
</dbReference>
<comment type="similarity">
    <text evidence="1">Belongs to the short-chain dehydrogenases/reductases (SDR) family.</text>
</comment>
<dbReference type="PRINTS" id="PR00080">
    <property type="entry name" value="SDRFAMILY"/>
</dbReference>
<dbReference type="SUPFAM" id="SSF51735">
    <property type="entry name" value="NAD(P)-binding Rossmann-fold domains"/>
    <property type="match status" value="1"/>
</dbReference>
<dbReference type="PANTHER" id="PTHR42760">
    <property type="entry name" value="SHORT-CHAIN DEHYDROGENASES/REDUCTASES FAMILY MEMBER"/>
    <property type="match status" value="1"/>
</dbReference>
<accession>A0A172ZK28</accession>
<dbReference type="Pfam" id="PF13561">
    <property type="entry name" value="adh_short_C2"/>
    <property type="match status" value="1"/>
</dbReference>
<evidence type="ECO:0000256" key="1">
    <source>
        <dbReference type="ARBA" id="ARBA00006484"/>
    </source>
</evidence>
<dbReference type="AlphaFoldDB" id="A0A172ZK28"/>
<organism evidence="3 4">
    <name type="scientific">Paenibacillus bovis</name>
    <dbReference type="NCBI Taxonomy" id="1616788"/>
    <lineage>
        <taxon>Bacteria</taxon>
        <taxon>Bacillati</taxon>
        <taxon>Bacillota</taxon>
        <taxon>Bacilli</taxon>
        <taxon>Bacillales</taxon>
        <taxon>Paenibacillaceae</taxon>
        <taxon>Paenibacillus</taxon>
    </lineage>
</organism>
<proteinExistence type="inferred from homology"/>
<dbReference type="OrthoDB" id="306388at2"/>
<dbReference type="PRINTS" id="PR00081">
    <property type="entry name" value="GDHRDH"/>
</dbReference>
<protein>
    <submittedName>
        <fullName evidence="3">Short-chain dehydrogenase</fullName>
    </submittedName>
</protein>
<gene>
    <name evidence="3" type="ORF">AR543_18965</name>
</gene>
<evidence type="ECO:0000313" key="4">
    <source>
        <dbReference type="Proteomes" id="UP000078148"/>
    </source>
</evidence>
<dbReference type="RefSeq" id="WP_060535986.1">
    <property type="nucleotide sequence ID" value="NZ_CP013023.1"/>
</dbReference>
<dbReference type="InterPro" id="IPR036291">
    <property type="entry name" value="NAD(P)-bd_dom_sf"/>
</dbReference>
<dbReference type="PROSITE" id="PS00061">
    <property type="entry name" value="ADH_SHORT"/>
    <property type="match status" value="1"/>
</dbReference>
<keyword evidence="2" id="KW-0560">Oxidoreductase</keyword>
<dbReference type="STRING" id="1616788.AR543_18965"/>
<sequence length="252" mass="26661">MSETKSKVAVITGGGSGLGQSVAIKLAESGINISIVDISEKAGQETITLLKPYGINAIFIQADVSRAEDVKTYVDRTVEHFGTIDMFFNNAGISGPGTLFAENTIEQINQVVGINLLGGLYGIKYVLEVMLKQGGGSIVNTSSTAGLVGQATVGSYSATKHGVIGITRTIAVEYADKGIHINAIAPGTTETPMVRQYRLDNPETFQTVENAIPQRRLGQPEEIADLVAFLLSDRARYINGAVIPIDGGFTAQ</sequence>
<reference evidence="3 4" key="2">
    <citation type="journal article" date="2016" name="Int. J. Syst. Evol. Microbiol.">
        <title>Paenibacillus bovis sp. nov., isolated from raw yak (Bos grunniens) milk.</title>
        <authorList>
            <person name="Gao C."/>
            <person name="Han J."/>
            <person name="Liu Z."/>
            <person name="Xu X."/>
            <person name="Hang F."/>
            <person name="Wu Z."/>
        </authorList>
    </citation>
    <scope>NUCLEOTIDE SEQUENCE [LARGE SCALE GENOMIC DNA]</scope>
    <source>
        <strain evidence="3 4">BD3526</strain>
    </source>
</reference>
<evidence type="ECO:0000313" key="3">
    <source>
        <dbReference type="EMBL" id="ANF97893.1"/>
    </source>
</evidence>
<dbReference type="NCBIfam" id="NF005559">
    <property type="entry name" value="PRK07231.1"/>
    <property type="match status" value="1"/>
</dbReference>
<keyword evidence="4" id="KW-1185">Reference proteome</keyword>
<dbReference type="GO" id="GO:0008206">
    <property type="term" value="P:bile acid metabolic process"/>
    <property type="evidence" value="ECO:0007669"/>
    <property type="project" value="UniProtKB-ARBA"/>
</dbReference>
<dbReference type="Proteomes" id="UP000078148">
    <property type="component" value="Chromosome"/>
</dbReference>
<evidence type="ECO:0000256" key="2">
    <source>
        <dbReference type="ARBA" id="ARBA00023002"/>
    </source>
</evidence>
<dbReference type="GO" id="GO:0016616">
    <property type="term" value="F:oxidoreductase activity, acting on the CH-OH group of donors, NAD or NADP as acceptor"/>
    <property type="evidence" value="ECO:0007669"/>
    <property type="project" value="TreeGrafter"/>
</dbReference>
<dbReference type="FunFam" id="3.40.50.720:FF:000084">
    <property type="entry name" value="Short-chain dehydrogenase reductase"/>
    <property type="match status" value="1"/>
</dbReference>
<reference evidence="4" key="1">
    <citation type="submission" date="2015-10" db="EMBL/GenBank/DDBJ databases">
        <title>Genome of Paenibacillus bovis sp. nov.</title>
        <authorList>
            <person name="Wu Z."/>
            <person name="Gao C."/>
            <person name="Liu Z."/>
            <person name="Zheng H."/>
        </authorList>
    </citation>
    <scope>NUCLEOTIDE SEQUENCE [LARGE SCALE GENOMIC DNA]</scope>
    <source>
        <strain evidence="4">BD3526</strain>
    </source>
</reference>
<name>A0A172ZK28_9BACL</name>